<dbReference type="Proteomes" id="UP000007879">
    <property type="component" value="Unassembled WGS sequence"/>
</dbReference>
<keyword evidence="3" id="KW-1185">Reference proteome</keyword>
<reference evidence="2" key="2">
    <citation type="submission" date="2024-06" db="UniProtKB">
        <authorList>
            <consortium name="EnsemblMetazoa"/>
        </authorList>
    </citation>
    <scope>IDENTIFICATION</scope>
</reference>
<dbReference type="GeneID" id="109589071"/>
<proteinExistence type="predicted"/>
<evidence type="ECO:0000256" key="1">
    <source>
        <dbReference type="SAM" id="MobiDB-lite"/>
    </source>
</evidence>
<organism evidence="2 3">
    <name type="scientific">Amphimedon queenslandica</name>
    <name type="common">Sponge</name>
    <dbReference type="NCBI Taxonomy" id="400682"/>
    <lineage>
        <taxon>Eukaryota</taxon>
        <taxon>Metazoa</taxon>
        <taxon>Porifera</taxon>
        <taxon>Demospongiae</taxon>
        <taxon>Heteroscleromorpha</taxon>
        <taxon>Haplosclerida</taxon>
        <taxon>Niphatidae</taxon>
        <taxon>Amphimedon</taxon>
    </lineage>
</organism>
<evidence type="ECO:0000313" key="3">
    <source>
        <dbReference type="Proteomes" id="UP000007879"/>
    </source>
</evidence>
<feature type="region of interest" description="Disordered" evidence="1">
    <location>
        <begin position="1"/>
        <end position="124"/>
    </location>
</feature>
<dbReference type="KEGG" id="aqu:109589071"/>
<reference evidence="3" key="1">
    <citation type="journal article" date="2010" name="Nature">
        <title>The Amphimedon queenslandica genome and the evolution of animal complexity.</title>
        <authorList>
            <person name="Srivastava M."/>
            <person name="Simakov O."/>
            <person name="Chapman J."/>
            <person name="Fahey B."/>
            <person name="Gauthier M.E."/>
            <person name="Mitros T."/>
            <person name="Richards G.S."/>
            <person name="Conaco C."/>
            <person name="Dacre M."/>
            <person name="Hellsten U."/>
            <person name="Larroux C."/>
            <person name="Putnam N.H."/>
            <person name="Stanke M."/>
            <person name="Adamska M."/>
            <person name="Darling A."/>
            <person name="Degnan S.M."/>
            <person name="Oakley T.H."/>
            <person name="Plachetzki D.C."/>
            <person name="Zhai Y."/>
            <person name="Adamski M."/>
            <person name="Calcino A."/>
            <person name="Cummins S.F."/>
            <person name="Goodstein D.M."/>
            <person name="Harris C."/>
            <person name="Jackson D.J."/>
            <person name="Leys S.P."/>
            <person name="Shu S."/>
            <person name="Woodcroft B.J."/>
            <person name="Vervoort M."/>
            <person name="Kosik K.S."/>
            <person name="Manning G."/>
            <person name="Degnan B.M."/>
            <person name="Rokhsar D.S."/>
        </authorList>
    </citation>
    <scope>NUCLEOTIDE SEQUENCE [LARGE SCALE GENOMIC DNA]</scope>
</reference>
<evidence type="ECO:0000313" key="2">
    <source>
        <dbReference type="EnsemblMetazoa" id="XP_019860752.1"/>
    </source>
</evidence>
<feature type="compositionally biased region" description="Basic and acidic residues" evidence="1">
    <location>
        <begin position="61"/>
        <end position="74"/>
    </location>
</feature>
<sequence>MAERKKSKGSKGNEGEEGTDGSKQKRGGGGGKDSQQKRTKLGGAAHYVHKRVTGQPKSTPKKKDGKNDSSEPHYEIPAPPPPNMESKESQQPQGWNPAPWNPKTPVEKIPPSDAKHTDPVQQMVSASGTVISSIEGTEFDHTELPTEGATPLTVMKYDHDDDDDSANWYHSNPVMILN</sequence>
<dbReference type="RefSeq" id="XP_019860752.1">
    <property type="nucleotide sequence ID" value="XM_020005193.1"/>
</dbReference>
<dbReference type="AlphaFoldDB" id="A0AAN0JUL7"/>
<dbReference type="EnsemblMetazoa" id="XM_020005193.1">
    <property type="protein sequence ID" value="XP_019860752.1"/>
    <property type="gene ID" value="LOC109589071"/>
</dbReference>
<accession>A0AAN0JUL7</accession>
<name>A0AAN0JUL7_AMPQE</name>
<protein>
    <submittedName>
        <fullName evidence="2">Uncharacterized protein</fullName>
    </submittedName>
</protein>